<dbReference type="GO" id="GO:0016709">
    <property type="term" value="F:oxidoreductase activity, acting on paired donors, with incorporation or reduction of molecular oxygen, NAD(P)H as one donor, and incorporation of one atom of oxygen"/>
    <property type="evidence" value="ECO:0007669"/>
    <property type="project" value="UniProtKB-ARBA"/>
</dbReference>
<evidence type="ECO:0000256" key="2">
    <source>
        <dbReference type="ARBA" id="ARBA00022630"/>
    </source>
</evidence>
<organism evidence="5 6">
    <name type="scientific">Umezawaea endophytica</name>
    <dbReference type="NCBI Taxonomy" id="1654476"/>
    <lineage>
        <taxon>Bacteria</taxon>
        <taxon>Bacillati</taxon>
        <taxon>Actinomycetota</taxon>
        <taxon>Actinomycetes</taxon>
        <taxon>Pseudonocardiales</taxon>
        <taxon>Pseudonocardiaceae</taxon>
        <taxon>Umezawaea</taxon>
    </lineage>
</organism>
<dbReference type="PRINTS" id="PR00420">
    <property type="entry name" value="RNGMNOXGNASE"/>
</dbReference>
<dbReference type="Gene3D" id="3.30.70.2450">
    <property type="match status" value="1"/>
</dbReference>
<dbReference type="Pfam" id="PF21274">
    <property type="entry name" value="Rng_hyd_C"/>
    <property type="match status" value="1"/>
</dbReference>
<feature type="domain" description="FAD-binding" evidence="4">
    <location>
        <begin position="5"/>
        <end position="350"/>
    </location>
</feature>
<gene>
    <name evidence="5" type="ORF">NZH93_25820</name>
</gene>
<dbReference type="GO" id="GO:0071949">
    <property type="term" value="F:FAD binding"/>
    <property type="evidence" value="ECO:0007669"/>
    <property type="project" value="InterPro"/>
</dbReference>
<dbReference type="RefSeq" id="WP_259625783.1">
    <property type="nucleotide sequence ID" value="NZ_JANYMP010000013.1"/>
</dbReference>
<dbReference type="Gene3D" id="3.40.30.120">
    <property type="match status" value="1"/>
</dbReference>
<proteinExistence type="predicted"/>
<dbReference type="PANTHER" id="PTHR43004">
    <property type="entry name" value="TRK SYSTEM POTASSIUM UPTAKE PROTEIN"/>
    <property type="match status" value="1"/>
</dbReference>
<protein>
    <submittedName>
        <fullName evidence="5">FAD-dependent monooxygenase</fullName>
    </submittedName>
</protein>
<reference evidence="5" key="1">
    <citation type="submission" date="2022-08" db="EMBL/GenBank/DDBJ databases">
        <authorList>
            <person name="Tistechok S."/>
            <person name="Samborskyy M."/>
            <person name="Roman I."/>
        </authorList>
    </citation>
    <scope>NUCLEOTIDE SEQUENCE</scope>
    <source>
        <strain evidence="5">DSM 103496</strain>
    </source>
</reference>
<accession>A0A9X3AGM1</accession>
<evidence type="ECO:0000259" key="4">
    <source>
        <dbReference type="Pfam" id="PF01494"/>
    </source>
</evidence>
<dbReference type="Gene3D" id="3.50.50.60">
    <property type="entry name" value="FAD/NAD(P)-binding domain"/>
    <property type="match status" value="1"/>
</dbReference>
<dbReference type="InterPro" id="IPR036188">
    <property type="entry name" value="FAD/NAD-bd_sf"/>
</dbReference>
<keyword evidence="6" id="KW-1185">Reference proteome</keyword>
<keyword evidence="3" id="KW-0274">FAD</keyword>
<comment type="caution">
    <text evidence="5">The sequence shown here is derived from an EMBL/GenBank/DDBJ whole genome shotgun (WGS) entry which is preliminary data.</text>
</comment>
<dbReference type="Proteomes" id="UP001141259">
    <property type="component" value="Unassembled WGS sequence"/>
</dbReference>
<evidence type="ECO:0000256" key="3">
    <source>
        <dbReference type="ARBA" id="ARBA00022827"/>
    </source>
</evidence>
<keyword evidence="2" id="KW-0285">Flavoprotein</keyword>
<dbReference type="InterPro" id="IPR050641">
    <property type="entry name" value="RIFMO-like"/>
</dbReference>
<evidence type="ECO:0000313" key="6">
    <source>
        <dbReference type="Proteomes" id="UP001141259"/>
    </source>
</evidence>
<evidence type="ECO:0000313" key="5">
    <source>
        <dbReference type="EMBL" id="MCS7480287.1"/>
    </source>
</evidence>
<evidence type="ECO:0000256" key="1">
    <source>
        <dbReference type="ARBA" id="ARBA00001974"/>
    </source>
</evidence>
<dbReference type="SUPFAM" id="SSF51905">
    <property type="entry name" value="FAD/NAD(P)-binding domain"/>
    <property type="match status" value="1"/>
</dbReference>
<dbReference type="PANTHER" id="PTHR43004:SF19">
    <property type="entry name" value="BINDING MONOOXYGENASE, PUTATIVE (JCVI)-RELATED"/>
    <property type="match status" value="1"/>
</dbReference>
<dbReference type="AlphaFoldDB" id="A0A9X3AGM1"/>
<name>A0A9X3AGM1_9PSEU</name>
<keyword evidence="5" id="KW-0560">Oxidoreductase</keyword>
<dbReference type="InterPro" id="IPR002938">
    <property type="entry name" value="FAD-bd"/>
</dbReference>
<dbReference type="EMBL" id="JANYMP010000013">
    <property type="protein sequence ID" value="MCS7480287.1"/>
    <property type="molecule type" value="Genomic_DNA"/>
</dbReference>
<comment type="cofactor">
    <cofactor evidence="1">
        <name>FAD</name>
        <dbReference type="ChEBI" id="CHEBI:57692"/>
    </cofactor>
</comment>
<keyword evidence="5" id="KW-0503">Monooxygenase</keyword>
<sequence>MDNRDYDVLVAGGGPVGLALAAELRLAGVSVAVLERLTEPSGLMKAGGIQGRATQMLARRGLRARLDAEAEQAGFAAFLRDRADGRPPEQFAGHFAGLLLRLDPDFDLPRGTLVKQPALERLLGEWVRELDVPVARGHEITGFTQDEDGVTVRATTADGEVTLRGGYLVGCDGGRSTVRKLAGFDFPGTEPVVAGCQAVVTMDHPERLPLGWNFTDTGVYVHGPTPGRVVTMTFDGPPADRGADLTAAEVQESLRHVSGVDVTVTAVEATSRFTDNNRQATTYRAGRVLLAGDAAHVHPAFGGQGLNLGLSDAANLGWKLAATVRGWAPDGLLDTYTAERHPVAARALANTRAQVAIMRPDAQSRAMRELFADLLQAPGATERLVNSMHGLDIRYGADPDAHPLTGRHVPDLPGVEDAMRLPRPVLFDLRDSAGLRAAADGWTDRVDVRVLTGATGPAALLVRPDGHVAWAADGEVGADDLDALRHALSTWFGKPWS</sequence>
<dbReference type="Pfam" id="PF01494">
    <property type="entry name" value="FAD_binding_3"/>
    <property type="match status" value="1"/>
</dbReference>